<dbReference type="PANTHER" id="PTHR32196:SF15">
    <property type="entry name" value="SUGAR ABC TRANSPORTER PERMEASE PROTEIN"/>
    <property type="match status" value="1"/>
</dbReference>
<feature type="transmembrane region" description="Helical" evidence="6">
    <location>
        <begin position="324"/>
        <end position="346"/>
    </location>
</feature>
<dbReference type="PANTHER" id="PTHR32196">
    <property type="entry name" value="ABC TRANSPORTER PERMEASE PROTEIN YPHD-RELATED-RELATED"/>
    <property type="match status" value="1"/>
</dbReference>
<keyword evidence="5 6" id="KW-0472">Membrane</keyword>
<keyword evidence="8" id="KW-1185">Reference proteome</keyword>
<reference evidence="8" key="1">
    <citation type="submission" date="2011-04" db="EMBL/GenBank/DDBJ databases">
        <title>The complete genome of Spirochaeta coccoides DSM 17374.</title>
        <authorList>
            <person name="Lucas S."/>
            <person name="Copeland A."/>
            <person name="Lapidus A."/>
            <person name="Bruce D."/>
            <person name="Goodwin L."/>
            <person name="Pitluck S."/>
            <person name="Peters L."/>
            <person name="Kyrpides N."/>
            <person name="Mavromatis K."/>
            <person name="Pagani I."/>
            <person name="Ivanova N."/>
            <person name="Ovchinnikova G."/>
            <person name="Lu M."/>
            <person name="Detter J.C."/>
            <person name="Tapia R."/>
            <person name="Han C."/>
            <person name="Land M."/>
            <person name="Hauser L."/>
            <person name="Markowitz V."/>
            <person name="Cheng J.-F."/>
            <person name="Hugenholtz P."/>
            <person name="Woyke T."/>
            <person name="Wu D."/>
            <person name="Spring S."/>
            <person name="Schroeder M."/>
            <person name="Brambilla E."/>
            <person name="Klenk H.-P."/>
            <person name="Eisen J.A."/>
        </authorList>
    </citation>
    <scope>NUCLEOTIDE SEQUENCE [LARGE SCALE GENOMIC DNA]</scope>
    <source>
        <strain evidence="8">ATCC BAA-1237 / DSM 17374 / SPN1</strain>
    </source>
</reference>
<keyword evidence="3 6" id="KW-0812">Transmembrane</keyword>
<protein>
    <submittedName>
        <fullName evidence="7">Monosaccharide ABC transporter membrane protein, CUT2 family</fullName>
    </submittedName>
</protein>
<feature type="transmembrane region" description="Helical" evidence="6">
    <location>
        <begin position="352"/>
        <end position="368"/>
    </location>
</feature>
<evidence type="ECO:0000313" key="7">
    <source>
        <dbReference type="EMBL" id="AEC02869.1"/>
    </source>
</evidence>
<feature type="transmembrane region" description="Helical" evidence="6">
    <location>
        <begin position="125"/>
        <end position="143"/>
    </location>
</feature>
<feature type="transmembrane region" description="Helical" evidence="6">
    <location>
        <begin position="42"/>
        <end position="61"/>
    </location>
</feature>
<keyword evidence="2" id="KW-1003">Cell membrane</keyword>
<evidence type="ECO:0000256" key="2">
    <source>
        <dbReference type="ARBA" id="ARBA00022475"/>
    </source>
</evidence>
<accession>F4GKI6</accession>
<dbReference type="AlphaFoldDB" id="F4GKI6"/>
<dbReference type="STRING" id="760011.Spico_1671"/>
<gene>
    <name evidence="7" type="ordered locus">Spico_1671</name>
</gene>
<proteinExistence type="predicted"/>
<evidence type="ECO:0000256" key="4">
    <source>
        <dbReference type="ARBA" id="ARBA00022989"/>
    </source>
</evidence>
<sequence>MTFKPVYDKIRKFFKNFGWSRIVMTFKPVYDKLRKFIKNFGWPRIIIAIFLLTLFITAPFVGVNFGTALSDTLVRFGMSSVLVLAMVPMVHSGTGLNFGLPLGIIAGLLGGTLSMEIGFTGPVSFLMAIVLATPFAVLFGYGYGQLLNKVKGGEMMIATYVGFSSVAFMCIMWLLLPYRNPTMVWGFAGTGLRTTISTEGYYLKVLDNFLKLNIGRLSIPTGMLLFFALLAFLVWAFLHTKTGTAMTAVGSNPVFARASGINIDRIRTLSVILSTWLAAIGILVYQQSFGFIQLYMGPFNMALPAVSAVLIGGASVNKASIPNVIIGTFLFQGILTMTPSVMNSIIQTDMSEVIRIIVSNGMILYALTRKTEASR</sequence>
<evidence type="ECO:0000256" key="1">
    <source>
        <dbReference type="ARBA" id="ARBA00004651"/>
    </source>
</evidence>
<evidence type="ECO:0000256" key="5">
    <source>
        <dbReference type="ARBA" id="ARBA00023136"/>
    </source>
</evidence>
<feature type="transmembrane region" description="Helical" evidence="6">
    <location>
        <begin position="291"/>
        <end position="312"/>
    </location>
</feature>
<evidence type="ECO:0000256" key="6">
    <source>
        <dbReference type="SAM" id="Phobius"/>
    </source>
</evidence>
<feature type="transmembrane region" description="Helical" evidence="6">
    <location>
        <begin position="73"/>
        <end position="91"/>
    </location>
</feature>
<comment type="subcellular location">
    <subcellularLocation>
        <location evidence="1">Cell membrane</location>
        <topology evidence="1">Multi-pass membrane protein</topology>
    </subcellularLocation>
</comment>
<dbReference type="KEGG" id="scc:Spico_1671"/>
<evidence type="ECO:0000256" key="3">
    <source>
        <dbReference type="ARBA" id="ARBA00022692"/>
    </source>
</evidence>
<keyword evidence="4 6" id="KW-1133">Transmembrane helix</keyword>
<feature type="transmembrane region" description="Helical" evidence="6">
    <location>
        <begin position="155"/>
        <end position="176"/>
    </location>
</feature>
<feature type="transmembrane region" description="Helical" evidence="6">
    <location>
        <begin position="266"/>
        <end position="285"/>
    </location>
</feature>
<feature type="transmembrane region" description="Helical" evidence="6">
    <location>
        <begin position="98"/>
        <end position="119"/>
    </location>
</feature>
<reference evidence="7 8" key="2">
    <citation type="journal article" date="2012" name="Stand. Genomic Sci.">
        <title>Complete genome sequence of the termite hindgut bacterium Spirochaeta coccoides type strain (SPN1(T)), reclassification in the genus Sphaerochaeta as Sphaerochaeta coccoides comb. nov. and emendations of the family Spirochaetaceae and the genus Sphaerochaeta.</title>
        <authorList>
            <person name="Abt B."/>
            <person name="Han C."/>
            <person name="Scheuner C."/>
            <person name="Lu M."/>
            <person name="Lapidus A."/>
            <person name="Nolan M."/>
            <person name="Lucas S."/>
            <person name="Hammon N."/>
            <person name="Deshpande S."/>
            <person name="Cheng J.F."/>
            <person name="Tapia R."/>
            <person name="Goodwin L.A."/>
            <person name="Pitluck S."/>
            <person name="Liolios K."/>
            <person name="Pagani I."/>
            <person name="Ivanova N."/>
            <person name="Mavromatis K."/>
            <person name="Mikhailova N."/>
            <person name="Huntemann M."/>
            <person name="Pati A."/>
            <person name="Chen A."/>
            <person name="Palaniappan K."/>
            <person name="Land M."/>
            <person name="Hauser L."/>
            <person name="Brambilla E.M."/>
            <person name="Rohde M."/>
            <person name="Spring S."/>
            <person name="Gronow S."/>
            <person name="Goker M."/>
            <person name="Woyke T."/>
            <person name="Bristow J."/>
            <person name="Eisen J.A."/>
            <person name="Markowitz V."/>
            <person name="Hugenholtz P."/>
            <person name="Kyrpides N.C."/>
            <person name="Klenk H.P."/>
            <person name="Detter J.C."/>
        </authorList>
    </citation>
    <scope>NUCLEOTIDE SEQUENCE [LARGE SCALE GENOMIC DNA]</scope>
    <source>
        <strain evidence="8">ATCC BAA-1237 / DSM 17374 / SPN1</strain>
    </source>
</reference>
<name>F4GKI6_PARC1</name>
<dbReference type="GO" id="GO:0022857">
    <property type="term" value="F:transmembrane transporter activity"/>
    <property type="evidence" value="ECO:0007669"/>
    <property type="project" value="InterPro"/>
</dbReference>
<dbReference type="InterPro" id="IPR001851">
    <property type="entry name" value="ABC_transp_permease"/>
</dbReference>
<evidence type="ECO:0000313" key="8">
    <source>
        <dbReference type="Proteomes" id="UP000007939"/>
    </source>
</evidence>
<organism evidence="7 8">
    <name type="scientific">Parasphaerochaeta coccoides (strain ATCC BAA-1237 / DSM 17374 / SPN1)</name>
    <name type="common">Sphaerochaeta coccoides</name>
    <dbReference type="NCBI Taxonomy" id="760011"/>
    <lineage>
        <taxon>Bacteria</taxon>
        <taxon>Pseudomonadati</taxon>
        <taxon>Spirochaetota</taxon>
        <taxon>Spirochaetia</taxon>
        <taxon>Spirochaetales</taxon>
        <taxon>Sphaerochaetaceae</taxon>
        <taxon>Parasphaerochaeta</taxon>
    </lineage>
</organism>
<dbReference type="eggNOG" id="COG1172">
    <property type="taxonomic scope" value="Bacteria"/>
</dbReference>
<dbReference type="GO" id="GO:0005886">
    <property type="term" value="C:plasma membrane"/>
    <property type="evidence" value="ECO:0007669"/>
    <property type="project" value="UniProtKB-SubCell"/>
</dbReference>
<dbReference type="EMBL" id="CP002659">
    <property type="protein sequence ID" value="AEC02869.1"/>
    <property type="molecule type" value="Genomic_DNA"/>
</dbReference>
<feature type="transmembrane region" description="Helical" evidence="6">
    <location>
        <begin position="217"/>
        <end position="238"/>
    </location>
</feature>
<dbReference type="Pfam" id="PF02653">
    <property type="entry name" value="BPD_transp_2"/>
    <property type="match status" value="1"/>
</dbReference>
<dbReference type="HOGENOM" id="CLU_042763_0_0_12"/>
<dbReference type="Proteomes" id="UP000007939">
    <property type="component" value="Chromosome"/>
</dbReference>